<keyword evidence="4" id="KW-0813">Transport</keyword>
<evidence type="ECO:0000256" key="16">
    <source>
        <dbReference type="ARBA" id="ARBA00023136"/>
    </source>
</evidence>
<dbReference type="GO" id="GO:0016887">
    <property type="term" value="F:ATP hydrolysis activity"/>
    <property type="evidence" value="ECO:0007669"/>
    <property type="project" value="InterPro"/>
</dbReference>
<dbReference type="SUPFAM" id="SSF53098">
    <property type="entry name" value="Ribonuclease H-like"/>
    <property type="match status" value="1"/>
</dbReference>
<name>A0A3F2RK46_9STRA</name>
<dbReference type="EC" id="7.2.2.8" evidence="3"/>
<keyword evidence="12" id="KW-1278">Translocase</keyword>
<dbReference type="CDD" id="cd00371">
    <property type="entry name" value="HMA"/>
    <property type="match status" value="4"/>
</dbReference>
<dbReference type="FunFam" id="3.30.70.100:FF:000033">
    <property type="entry name" value="Copper-transporting ATPase HMA5"/>
    <property type="match status" value="1"/>
</dbReference>
<feature type="transmembrane region" description="Helical" evidence="18">
    <location>
        <begin position="875"/>
        <end position="896"/>
    </location>
</feature>
<reference evidence="21 22" key="1">
    <citation type="submission" date="2018-07" db="EMBL/GenBank/DDBJ databases">
        <title>Genome sequencing of oomycete isolates from Chile give support for New Zealand origin for Phytophthora kernoviae and make available the first Nothophytophthora sp. genome.</title>
        <authorList>
            <person name="Studholme D.J."/>
            <person name="Sanfuentes E."/>
            <person name="Panda P."/>
            <person name="Hill R."/>
            <person name="Sambles C."/>
            <person name="Grant M."/>
            <person name="Williams N.M."/>
            <person name="Mcdougal R.L."/>
        </authorList>
    </citation>
    <scope>NUCLEOTIDE SEQUENCE [LARGE SCALE GENOMIC DNA]</scope>
    <source>
        <strain evidence="21">Chile6</strain>
    </source>
</reference>
<keyword evidence="16 18" id="KW-0472">Membrane</keyword>
<feature type="transmembrane region" description="Helical" evidence="18">
    <location>
        <begin position="917"/>
        <end position="939"/>
    </location>
</feature>
<dbReference type="GO" id="GO:0140581">
    <property type="term" value="F:P-type monovalent copper transporter activity"/>
    <property type="evidence" value="ECO:0007669"/>
    <property type="project" value="UniProtKB-EC"/>
</dbReference>
<dbReference type="CDD" id="cd02094">
    <property type="entry name" value="P-type_ATPase_Cu-like"/>
    <property type="match status" value="1"/>
</dbReference>
<evidence type="ECO:0000256" key="2">
    <source>
        <dbReference type="ARBA" id="ARBA00006024"/>
    </source>
</evidence>
<dbReference type="InterPro" id="IPR036397">
    <property type="entry name" value="RNaseH_sf"/>
</dbReference>
<dbReference type="Pfam" id="PF00122">
    <property type="entry name" value="E1-E2_ATPase"/>
    <property type="match status" value="1"/>
</dbReference>
<dbReference type="InterPro" id="IPR023299">
    <property type="entry name" value="ATPase_P-typ_cyto_dom_N"/>
</dbReference>
<comment type="caution">
    <text evidence="21">The sequence shown here is derived from an EMBL/GenBank/DDBJ whole genome shotgun (WGS) entry which is preliminary data.</text>
</comment>
<evidence type="ECO:0000256" key="5">
    <source>
        <dbReference type="ARBA" id="ARBA00022692"/>
    </source>
</evidence>
<comment type="subcellular location">
    <subcellularLocation>
        <location evidence="1">Endomembrane system</location>
        <topology evidence="1">Multi-pass membrane protein</topology>
    </subcellularLocation>
    <subcellularLocation>
        <location evidence="18">Membrane</location>
    </subcellularLocation>
</comment>
<feature type="compositionally biased region" description="Polar residues" evidence="19">
    <location>
        <begin position="313"/>
        <end position="326"/>
    </location>
</feature>
<evidence type="ECO:0000256" key="19">
    <source>
        <dbReference type="SAM" id="MobiDB-lite"/>
    </source>
</evidence>
<feature type="transmembrane region" description="Helical" evidence="18">
    <location>
        <begin position="1100"/>
        <end position="1129"/>
    </location>
</feature>
<feature type="domain" description="HMA" evidence="20">
    <location>
        <begin position="672"/>
        <end position="740"/>
    </location>
</feature>
<keyword evidence="6 18" id="KW-0479">Metal-binding</keyword>
<keyword evidence="9" id="KW-0187">Copper transport</keyword>
<feature type="transmembrane region" description="Helical" evidence="18">
    <location>
        <begin position="1149"/>
        <end position="1171"/>
    </location>
</feature>
<dbReference type="Gene3D" id="3.40.1110.10">
    <property type="entry name" value="Calcium-transporting ATPase, cytoplasmic domain N"/>
    <property type="match status" value="1"/>
</dbReference>
<evidence type="ECO:0000256" key="7">
    <source>
        <dbReference type="ARBA" id="ARBA00022737"/>
    </source>
</evidence>
<dbReference type="InterPro" id="IPR012337">
    <property type="entry name" value="RNaseH-like_sf"/>
</dbReference>
<dbReference type="Proteomes" id="UP000277300">
    <property type="component" value="Unassembled WGS sequence"/>
</dbReference>
<feature type="domain" description="HMA" evidence="20">
    <location>
        <begin position="485"/>
        <end position="553"/>
    </location>
</feature>
<dbReference type="Gene3D" id="3.40.50.1000">
    <property type="entry name" value="HAD superfamily/HAD-like"/>
    <property type="match status" value="1"/>
</dbReference>
<dbReference type="PRINTS" id="PR00943">
    <property type="entry name" value="CUATPASE"/>
</dbReference>
<keyword evidence="13 18" id="KW-1133">Transmembrane helix</keyword>
<dbReference type="PROSITE" id="PS01047">
    <property type="entry name" value="HMA_1"/>
    <property type="match status" value="2"/>
</dbReference>
<dbReference type="OrthoDB" id="432719at2759"/>
<evidence type="ECO:0000256" key="10">
    <source>
        <dbReference type="ARBA" id="ARBA00022840"/>
    </source>
</evidence>
<dbReference type="SUPFAM" id="SSF56784">
    <property type="entry name" value="HAD-like"/>
    <property type="match status" value="1"/>
</dbReference>
<dbReference type="FunFam" id="3.40.50.1000:FF:000144">
    <property type="entry name" value="copper-transporting ATPase 1 isoform X2"/>
    <property type="match status" value="1"/>
</dbReference>
<accession>A0A3F2RK46</accession>
<dbReference type="InterPro" id="IPR044492">
    <property type="entry name" value="P_typ_ATPase_HD_dom"/>
</dbReference>
<evidence type="ECO:0000256" key="13">
    <source>
        <dbReference type="ARBA" id="ARBA00022989"/>
    </source>
</evidence>
<dbReference type="InterPro" id="IPR036412">
    <property type="entry name" value="HAD-like_sf"/>
</dbReference>
<dbReference type="GO" id="GO:0043682">
    <property type="term" value="F:P-type divalent copper transporter activity"/>
    <property type="evidence" value="ECO:0007669"/>
    <property type="project" value="TreeGrafter"/>
</dbReference>
<proteinExistence type="inferred from homology"/>
<dbReference type="GO" id="GO:0055070">
    <property type="term" value="P:copper ion homeostasis"/>
    <property type="evidence" value="ECO:0007669"/>
    <property type="project" value="TreeGrafter"/>
</dbReference>
<dbReference type="GO" id="GO:0012505">
    <property type="term" value="C:endomembrane system"/>
    <property type="evidence" value="ECO:0007669"/>
    <property type="project" value="UniProtKB-SubCell"/>
</dbReference>
<dbReference type="GO" id="GO:0003676">
    <property type="term" value="F:nucleic acid binding"/>
    <property type="evidence" value="ECO:0007669"/>
    <property type="project" value="InterPro"/>
</dbReference>
<gene>
    <name evidence="21" type="ORF">BBP00_00006747</name>
</gene>
<dbReference type="SUPFAM" id="SSF55008">
    <property type="entry name" value="HMA, heavy metal-associated domain"/>
    <property type="match status" value="4"/>
</dbReference>
<dbReference type="SFLD" id="SFLDS00003">
    <property type="entry name" value="Haloacid_Dehalogenase"/>
    <property type="match status" value="1"/>
</dbReference>
<dbReference type="Pfam" id="PF00403">
    <property type="entry name" value="HMA"/>
    <property type="match status" value="4"/>
</dbReference>
<evidence type="ECO:0000256" key="18">
    <source>
        <dbReference type="RuleBase" id="RU362081"/>
    </source>
</evidence>
<dbReference type="PROSITE" id="PS00154">
    <property type="entry name" value="ATPASE_E1_E2"/>
    <property type="match status" value="1"/>
</dbReference>
<dbReference type="NCBIfam" id="TIGR01494">
    <property type="entry name" value="ATPase_P-type"/>
    <property type="match status" value="1"/>
</dbReference>
<feature type="domain" description="HMA" evidence="20">
    <location>
        <begin position="753"/>
        <end position="820"/>
    </location>
</feature>
<dbReference type="NCBIfam" id="TIGR01525">
    <property type="entry name" value="ATPase-IB_hvy"/>
    <property type="match status" value="1"/>
</dbReference>
<evidence type="ECO:0000313" key="22">
    <source>
        <dbReference type="Proteomes" id="UP000277300"/>
    </source>
</evidence>
<keyword evidence="7" id="KW-0677">Repeat</keyword>
<evidence type="ECO:0000256" key="14">
    <source>
        <dbReference type="ARBA" id="ARBA00023008"/>
    </source>
</evidence>
<dbReference type="SFLD" id="SFLDG00002">
    <property type="entry name" value="C1.7:_P-type_atpase_like"/>
    <property type="match status" value="1"/>
</dbReference>
<evidence type="ECO:0000259" key="20">
    <source>
        <dbReference type="PROSITE" id="PS50846"/>
    </source>
</evidence>
<evidence type="ECO:0000256" key="8">
    <source>
        <dbReference type="ARBA" id="ARBA00022741"/>
    </source>
</evidence>
<dbReference type="InterPro" id="IPR023214">
    <property type="entry name" value="HAD_sf"/>
</dbReference>
<dbReference type="FunFam" id="3.30.70.100:FF:000001">
    <property type="entry name" value="ATPase copper transporting beta"/>
    <property type="match status" value="1"/>
</dbReference>
<protein>
    <recommendedName>
        <fullName evidence="3">P-type Cu(+) transporter</fullName>
        <ecNumber evidence="3">7.2.2.8</ecNumber>
    </recommendedName>
    <alternativeName>
        <fullName evidence="17">Protein HEAVY METAL ATPASE 5</fullName>
    </alternativeName>
</protein>
<dbReference type="GO" id="GO:0006139">
    <property type="term" value="P:nucleobase-containing compound metabolic process"/>
    <property type="evidence" value="ECO:0007669"/>
    <property type="project" value="InterPro"/>
</dbReference>
<dbReference type="Gene3D" id="3.30.420.10">
    <property type="entry name" value="Ribonuclease H-like superfamily/Ribonuclease H"/>
    <property type="match status" value="1"/>
</dbReference>
<dbReference type="GO" id="GO:0005524">
    <property type="term" value="F:ATP binding"/>
    <property type="evidence" value="ECO:0007669"/>
    <property type="project" value="UniProtKB-UniRule"/>
</dbReference>
<keyword evidence="14" id="KW-0186">Copper</keyword>
<dbReference type="Pfam" id="PF00702">
    <property type="entry name" value="Hydrolase"/>
    <property type="match status" value="1"/>
</dbReference>
<feature type="transmembrane region" description="Helical" evidence="18">
    <location>
        <begin position="1509"/>
        <end position="1533"/>
    </location>
</feature>
<evidence type="ECO:0000256" key="9">
    <source>
        <dbReference type="ARBA" id="ARBA00022796"/>
    </source>
</evidence>
<dbReference type="PRINTS" id="PR00119">
    <property type="entry name" value="CATATPASE"/>
</dbReference>
<feature type="transmembrane region" description="Helical" evidence="18">
    <location>
        <begin position="1482"/>
        <end position="1503"/>
    </location>
</feature>
<dbReference type="Pfam" id="PF01612">
    <property type="entry name" value="DNA_pol_A_exo1"/>
    <property type="match status" value="1"/>
</dbReference>
<evidence type="ECO:0000256" key="1">
    <source>
        <dbReference type="ARBA" id="ARBA00004127"/>
    </source>
</evidence>
<dbReference type="Gene3D" id="2.70.150.10">
    <property type="entry name" value="Calcium-transporting ATPase, cytoplasmic transduction domain A"/>
    <property type="match status" value="1"/>
</dbReference>
<dbReference type="PROSITE" id="PS50846">
    <property type="entry name" value="HMA_2"/>
    <property type="match status" value="4"/>
</dbReference>
<evidence type="ECO:0000256" key="3">
    <source>
        <dbReference type="ARBA" id="ARBA00012517"/>
    </source>
</evidence>
<dbReference type="GO" id="GO:0008408">
    <property type="term" value="F:3'-5' exonuclease activity"/>
    <property type="evidence" value="ECO:0007669"/>
    <property type="project" value="InterPro"/>
</dbReference>
<dbReference type="InterPro" id="IPR008250">
    <property type="entry name" value="ATPase_P-typ_transduc_dom_A_sf"/>
</dbReference>
<dbReference type="SUPFAM" id="SSF81653">
    <property type="entry name" value="Calcium ATPase, transduction domain A"/>
    <property type="match status" value="1"/>
</dbReference>
<dbReference type="InterPro" id="IPR027256">
    <property type="entry name" value="P-typ_ATPase_IB"/>
</dbReference>
<dbReference type="InterPro" id="IPR002562">
    <property type="entry name" value="3'-5'_exonuclease_dom"/>
</dbReference>
<dbReference type="InterPro" id="IPR017969">
    <property type="entry name" value="Heavy-metal-associated_CS"/>
</dbReference>
<dbReference type="InterPro" id="IPR018303">
    <property type="entry name" value="ATPase_P-typ_P_site"/>
</dbReference>
<keyword evidence="10 18" id="KW-0067">ATP-binding</keyword>
<evidence type="ECO:0000256" key="4">
    <source>
        <dbReference type="ARBA" id="ARBA00022448"/>
    </source>
</evidence>
<keyword evidence="8 18" id="KW-0547">Nucleotide-binding</keyword>
<dbReference type="NCBIfam" id="TIGR00003">
    <property type="entry name" value="copper ion binding protein"/>
    <property type="match status" value="2"/>
</dbReference>
<keyword evidence="15" id="KW-0406">Ion transport</keyword>
<dbReference type="GO" id="GO:0016020">
    <property type="term" value="C:membrane"/>
    <property type="evidence" value="ECO:0007669"/>
    <property type="project" value="UniProtKB-SubCell"/>
</dbReference>
<dbReference type="SMART" id="SM00474">
    <property type="entry name" value="35EXOc"/>
    <property type="match status" value="1"/>
</dbReference>
<dbReference type="InterPro" id="IPR059000">
    <property type="entry name" value="ATPase_P-type_domA"/>
</dbReference>
<feature type="transmembrane region" description="Helical" evidence="18">
    <location>
        <begin position="842"/>
        <end position="863"/>
    </location>
</feature>
<dbReference type="EMBL" id="MBDO02000242">
    <property type="protein sequence ID" value="RLN58966.1"/>
    <property type="molecule type" value="Genomic_DNA"/>
</dbReference>
<dbReference type="SUPFAM" id="SSF81665">
    <property type="entry name" value="Calcium ATPase, transmembrane domain M"/>
    <property type="match status" value="1"/>
</dbReference>
<feature type="compositionally biased region" description="Polar residues" evidence="19">
    <location>
        <begin position="351"/>
        <end position="362"/>
    </location>
</feature>
<dbReference type="PANTHER" id="PTHR43520">
    <property type="entry name" value="ATP7, ISOFORM B"/>
    <property type="match status" value="1"/>
</dbReference>
<dbReference type="FunFam" id="2.70.150.10:FF:000002">
    <property type="entry name" value="Copper-transporting ATPase 1, putative"/>
    <property type="match status" value="1"/>
</dbReference>
<evidence type="ECO:0000313" key="21">
    <source>
        <dbReference type="EMBL" id="RLN58966.1"/>
    </source>
</evidence>
<dbReference type="InterPro" id="IPR001757">
    <property type="entry name" value="P_typ_ATPase"/>
</dbReference>
<keyword evidence="11" id="KW-0460">Magnesium</keyword>
<comment type="similarity">
    <text evidence="2 18">Belongs to the cation transport ATPase (P-type) (TC 3.A.3) family. Type IB subfamily.</text>
</comment>
<feature type="domain" description="HMA" evidence="20">
    <location>
        <begin position="566"/>
        <end position="634"/>
    </location>
</feature>
<dbReference type="GO" id="GO:0005507">
    <property type="term" value="F:copper ion binding"/>
    <property type="evidence" value="ECO:0007669"/>
    <property type="project" value="InterPro"/>
</dbReference>
<feature type="region of interest" description="Disordered" evidence="19">
    <location>
        <begin position="313"/>
        <end position="404"/>
    </location>
</feature>
<dbReference type="PRINTS" id="PR00942">
    <property type="entry name" value="CUATPASEI"/>
</dbReference>
<evidence type="ECO:0000256" key="11">
    <source>
        <dbReference type="ARBA" id="ARBA00022842"/>
    </source>
</evidence>
<dbReference type="Gene3D" id="3.30.70.100">
    <property type="match status" value="4"/>
</dbReference>
<dbReference type="PANTHER" id="PTHR43520:SF8">
    <property type="entry name" value="P-TYPE CU(+) TRANSPORTER"/>
    <property type="match status" value="1"/>
</dbReference>
<evidence type="ECO:0000256" key="17">
    <source>
        <dbReference type="ARBA" id="ARBA00077729"/>
    </source>
</evidence>
<evidence type="ECO:0000256" key="6">
    <source>
        <dbReference type="ARBA" id="ARBA00022723"/>
    </source>
</evidence>
<organism evidence="21 22">
    <name type="scientific">Phytophthora kernoviae</name>
    <dbReference type="NCBI Taxonomy" id="325452"/>
    <lineage>
        <taxon>Eukaryota</taxon>
        <taxon>Sar</taxon>
        <taxon>Stramenopiles</taxon>
        <taxon>Oomycota</taxon>
        <taxon>Peronosporomycetes</taxon>
        <taxon>Peronosporales</taxon>
        <taxon>Peronosporaceae</taxon>
        <taxon>Phytophthora</taxon>
    </lineage>
</organism>
<keyword evidence="5 18" id="KW-0812">Transmembrane</keyword>
<evidence type="ECO:0000256" key="12">
    <source>
        <dbReference type="ARBA" id="ARBA00022967"/>
    </source>
</evidence>
<dbReference type="InterPro" id="IPR036163">
    <property type="entry name" value="HMA_dom_sf"/>
</dbReference>
<sequence length="1591" mass="172789">MVLAKVLLTGRINQSLQYVIDRSRVPIHFVSTKKDWAYCHSRLLKAQLMGFDTETRPVWTKGVRPNLCALLQIAVRDANQKEEVFVLDLLHLPAKVYNATLSSVFLSNSIVKFGQSFYQDLQELSTSYPNASCFTVCKNVVEVNDLSISLAGAHNPLSLQKMVFFYLNRKLAKTQQRSNWERRPLSPSQLHYAAADALVLIHLYDELLLRIQKQSAATATTFRLSDVSNVLDVNLAPSPKCSLCFEAFEAPGGLKKHRKLCAVDVLTLEICAVCEGKKLVTTKAMKHHVKNCGVNEEIDEPVVQVTRKRSLSVDSRTIPTLTQEPSPESLPSRKKRCKKVKEAKSEAAVSTAQTEVSSSINIEPTRKRKHHKKKAEINDEEVMPVSSEANMESKKKKRRKLTTETKTEQVAVAITTEPTSSASATVTNKKERRKAARKGIELARSGAQAAENEHGILALSVGHDVTWSRPQEIPDFMVASNHAPVVVELAVEGMMCMKNCGSTVQSALRSVEGVASAVVDFEQRSARVEYLPDAKVTASDLVDAVECVGFGAAVKEPAKQENNKELTIRLLVKGMMCQKNCGTTVENALSGVDGVASAVVSFEDRMATVTLSSPGSTTLEELVDMVECVGFEASAYDAVKAAEIKLQAKKQKEQQKEEESVTLDVPDATGHPRAVFHVEGMSCAACVKAIENYLGKVEGVVYCRVGLISQKAEVAFDRDLIQNEQQELVKMIQDAGYKATFSHVVEPGDEDSLELKFTVMGMSCAACVGKIETAVKKLPGVTKVLVNLPLNKAHVHLQQLSKTGPRDVMECINGLGYSAEIASENTDQNALSKSEVEKWRKLLTTAMIFSLPATLIHMVFMYIPPIEMFLMTPVFNSVSLKLLLLFLLATPVQFGVGRRFYVAAWKGLQHGAMGMDFLVVAGTTMSYTYSLVSMIGSALHENYQGHHFFESSAMLITFVTLGKYMESMAKGKTADALSELAKLQPKTALLIETNKRDREIPIELVQRGDLLRILPGANIPTDGVVKSGSSSTDESMLTGESMPVAKKAGDYVFGSTVNQQGTLVIESSCLGSDASALSQICALIEDAQLNKAPIQAYADWLASIFAPCVLGISLLTFTTWLMLLSMDIIPAEWKLDLGASAGTGHADDFFLSVLFGISVVVIACPCALGLATPTAVMVGCGVGAKKGVLIKGGQALETARYIDTIVFDKTGTLTVGHPSVRDVVVADRTFTPRELLYYGASLECVSEHVLGKAIVITATEHEKLALQDPTDVHVVPGRGIEGVVAASDVTSLNTPAKVLVGNSEYCEEKGIEVSEKMLTHMHELEMEGKTVVVVCVEDKLIGVIALADAPRPEARTVVQHLKSMGLDVWLITGDNLRTASAIARQMGINHVKAVALPGEKASQIKALQSQVNPVTLKPRVVCMVGDGINDAPALAQSDIGMAIGAGTQIAKAEADMVLVKSTLSDVVVALDLARVVFSRIRLNFFFSIVYNFIGIPLAAGIFFPLIHRMMPPACAGLAMAFSSVSVVVSSLMLKQYKAPVLHAPKQKIHFEEDISVVDLKNLVRLKLNTSRQTYAPLTNLDEPSARNAPIQ</sequence>
<dbReference type="InterPro" id="IPR006122">
    <property type="entry name" value="HMA_Cu_ion-bd"/>
</dbReference>
<dbReference type="SFLD" id="SFLDF00027">
    <property type="entry name" value="p-type_atpase"/>
    <property type="match status" value="1"/>
</dbReference>
<dbReference type="InterPro" id="IPR023298">
    <property type="entry name" value="ATPase_P-typ_TM_dom_sf"/>
</dbReference>
<evidence type="ECO:0000256" key="15">
    <source>
        <dbReference type="ARBA" id="ARBA00023065"/>
    </source>
</evidence>
<dbReference type="InterPro" id="IPR006121">
    <property type="entry name" value="HMA_dom"/>
</dbReference>